<dbReference type="GO" id="GO:0016020">
    <property type="term" value="C:membrane"/>
    <property type="evidence" value="ECO:0007669"/>
    <property type="project" value="UniProtKB-SubCell"/>
</dbReference>
<dbReference type="Gene3D" id="1.20.1250.20">
    <property type="entry name" value="MFS general substrate transporter like domains"/>
    <property type="match status" value="1"/>
</dbReference>
<dbReference type="SUPFAM" id="SSF103473">
    <property type="entry name" value="MFS general substrate transporter"/>
    <property type="match status" value="1"/>
</dbReference>
<dbReference type="PANTHER" id="PTHR42718">
    <property type="entry name" value="MAJOR FACILITATOR SUPERFAMILY MULTIDRUG TRANSPORTER MFSC"/>
    <property type="match status" value="1"/>
</dbReference>
<evidence type="ECO:0000256" key="1">
    <source>
        <dbReference type="ARBA" id="ARBA00004141"/>
    </source>
</evidence>
<name>A0A179I9S7_CORDF</name>
<accession>A0A179I9S7</accession>
<keyword evidence="4 5" id="KW-0472">Membrane</keyword>
<dbReference type="AlphaFoldDB" id="A0A179I9S7"/>
<feature type="transmembrane region" description="Helical" evidence="5">
    <location>
        <begin position="258"/>
        <end position="279"/>
    </location>
</feature>
<gene>
    <name evidence="7" type="ORF">LLEC1_02695</name>
</gene>
<evidence type="ECO:0000256" key="3">
    <source>
        <dbReference type="ARBA" id="ARBA00022989"/>
    </source>
</evidence>
<comment type="subcellular location">
    <subcellularLocation>
        <location evidence="1">Membrane</location>
        <topology evidence="1">Multi-pass membrane protein</topology>
    </subcellularLocation>
</comment>
<feature type="transmembrane region" description="Helical" evidence="5">
    <location>
        <begin position="425"/>
        <end position="445"/>
    </location>
</feature>
<feature type="transmembrane region" description="Helical" evidence="5">
    <location>
        <begin position="193"/>
        <end position="215"/>
    </location>
</feature>
<sequence>MSLLTEDVAKPEPACRKPLRSARPPVFATQMQEIIFVFSISMSQFITEFFVSAFTLILPTLIKELAIPQASSVWPASAFSLAIASTLLIFGRLGDMFGGYWIFLGGLAWLLLWSVLAGFSINPIMLNICRALQGLGAAAFLPTGVMLMGSIYEPGPRKNMAFAIYGTSAVFGFLGGIVVAGVVGQFLRWGFYFWIGGILTALTLIFSIFSVPASFRKPSTPGNVKMDYAGAAGIVLGLGLTIFAITQSAHASAGWKTPYIPATFTVGILCLIFTVYTGSRNESNALLPMGLFKIPSMTPMLGAIFLLYGTWGIYSVYGTLFFQNIMLASPLQVVAWYAPLGIAGLIFSILEGYILHLVPGRILLVVSGLGAVGSQLLLALTPLENASYWAWILPAMILSTIGIDVSTILMTVFITTALPPEQQGLAGGVMNSVLQLGVAFVLGVADIVQSATVAEEGLGESYKKTFWFGVGIASVSLGVMALWGRVPKATSREDENAKGEGEQC</sequence>
<reference evidence="7 8" key="1">
    <citation type="submission" date="2016-03" db="EMBL/GenBank/DDBJ databases">
        <title>Fine-scale spatial genetic structure of a fungal parasite of coffee scale insects.</title>
        <authorList>
            <person name="Jackson D."/>
            <person name="Zemenick K.A."/>
            <person name="Malloure B."/>
            <person name="Quandt C.A."/>
            <person name="James T.Y."/>
        </authorList>
    </citation>
    <scope>NUCLEOTIDE SEQUENCE [LARGE SCALE GENOMIC DNA]</scope>
    <source>
        <strain evidence="7 8">UM487</strain>
    </source>
</reference>
<evidence type="ECO:0000313" key="7">
    <source>
        <dbReference type="EMBL" id="OAQ98519.1"/>
    </source>
</evidence>
<dbReference type="OMA" id="FMWGLAW"/>
<feature type="domain" description="Major facilitator superfamily (MFS) profile" evidence="6">
    <location>
        <begin position="36"/>
        <end position="488"/>
    </location>
</feature>
<dbReference type="InterPro" id="IPR011701">
    <property type="entry name" value="MFS"/>
</dbReference>
<evidence type="ECO:0000313" key="8">
    <source>
        <dbReference type="Proteomes" id="UP000243081"/>
    </source>
</evidence>
<dbReference type="PANTHER" id="PTHR42718:SF36">
    <property type="entry name" value="MULTIDRUG TRANSPORTER, PUTATIVE (AFU_ORTHOLOGUE AFUA_4G13820)-RELATED"/>
    <property type="match status" value="1"/>
</dbReference>
<evidence type="ECO:0000256" key="5">
    <source>
        <dbReference type="SAM" id="Phobius"/>
    </source>
</evidence>
<feature type="transmembrane region" description="Helical" evidence="5">
    <location>
        <begin position="300"/>
        <end position="322"/>
    </location>
</feature>
<keyword evidence="3 5" id="KW-1133">Transmembrane helix</keyword>
<organism evidence="7 8">
    <name type="scientific">Cordyceps confragosa</name>
    <name type="common">Lecanicillium lecanii</name>
    <dbReference type="NCBI Taxonomy" id="2714763"/>
    <lineage>
        <taxon>Eukaryota</taxon>
        <taxon>Fungi</taxon>
        <taxon>Dikarya</taxon>
        <taxon>Ascomycota</taxon>
        <taxon>Pezizomycotina</taxon>
        <taxon>Sordariomycetes</taxon>
        <taxon>Hypocreomycetidae</taxon>
        <taxon>Hypocreales</taxon>
        <taxon>Cordycipitaceae</taxon>
        <taxon>Akanthomyces</taxon>
    </lineage>
</organism>
<evidence type="ECO:0000256" key="4">
    <source>
        <dbReference type="ARBA" id="ARBA00023136"/>
    </source>
</evidence>
<feature type="transmembrane region" description="Helical" evidence="5">
    <location>
        <begin position="100"/>
        <end position="119"/>
    </location>
</feature>
<evidence type="ECO:0000256" key="2">
    <source>
        <dbReference type="ARBA" id="ARBA00022692"/>
    </source>
</evidence>
<feature type="transmembrane region" description="Helical" evidence="5">
    <location>
        <begin position="34"/>
        <end position="62"/>
    </location>
</feature>
<proteinExistence type="predicted"/>
<feature type="transmembrane region" description="Helical" evidence="5">
    <location>
        <begin position="227"/>
        <end position="246"/>
    </location>
</feature>
<dbReference type="InterPro" id="IPR020846">
    <property type="entry name" value="MFS_dom"/>
</dbReference>
<dbReference type="Pfam" id="PF07690">
    <property type="entry name" value="MFS_1"/>
    <property type="match status" value="1"/>
</dbReference>
<protein>
    <recommendedName>
        <fullName evidence="6">Major facilitator superfamily (MFS) profile domain-containing protein</fullName>
    </recommendedName>
</protein>
<dbReference type="Gene3D" id="1.20.1720.10">
    <property type="entry name" value="Multidrug resistance protein D"/>
    <property type="match status" value="1"/>
</dbReference>
<evidence type="ECO:0000259" key="6">
    <source>
        <dbReference type="PROSITE" id="PS50850"/>
    </source>
</evidence>
<feature type="transmembrane region" description="Helical" evidence="5">
    <location>
        <begin position="74"/>
        <end position="93"/>
    </location>
</feature>
<feature type="transmembrane region" description="Helical" evidence="5">
    <location>
        <begin position="362"/>
        <end position="382"/>
    </location>
</feature>
<comment type="caution">
    <text evidence="7">The sequence shown here is derived from an EMBL/GenBank/DDBJ whole genome shotgun (WGS) entry which is preliminary data.</text>
</comment>
<dbReference type="EMBL" id="LUKN01002832">
    <property type="protein sequence ID" value="OAQ98519.1"/>
    <property type="molecule type" value="Genomic_DNA"/>
</dbReference>
<keyword evidence="2 5" id="KW-0812">Transmembrane</keyword>
<feature type="transmembrane region" description="Helical" evidence="5">
    <location>
        <begin position="131"/>
        <end position="152"/>
    </location>
</feature>
<dbReference type="InterPro" id="IPR036259">
    <property type="entry name" value="MFS_trans_sf"/>
</dbReference>
<dbReference type="Proteomes" id="UP000243081">
    <property type="component" value="Unassembled WGS sequence"/>
</dbReference>
<feature type="transmembrane region" description="Helical" evidence="5">
    <location>
        <begin position="334"/>
        <end position="355"/>
    </location>
</feature>
<dbReference type="OrthoDB" id="5086884at2759"/>
<feature type="transmembrane region" description="Helical" evidence="5">
    <location>
        <begin position="465"/>
        <end position="483"/>
    </location>
</feature>
<feature type="transmembrane region" description="Helical" evidence="5">
    <location>
        <begin position="388"/>
        <end position="413"/>
    </location>
</feature>
<dbReference type="GO" id="GO:0022857">
    <property type="term" value="F:transmembrane transporter activity"/>
    <property type="evidence" value="ECO:0007669"/>
    <property type="project" value="InterPro"/>
</dbReference>
<feature type="transmembrane region" description="Helical" evidence="5">
    <location>
        <begin position="164"/>
        <end position="187"/>
    </location>
</feature>
<keyword evidence="8" id="KW-1185">Reference proteome</keyword>
<dbReference type="PROSITE" id="PS50850">
    <property type="entry name" value="MFS"/>
    <property type="match status" value="1"/>
</dbReference>